<evidence type="ECO:0000313" key="2">
    <source>
        <dbReference type="Proteomes" id="UP001177023"/>
    </source>
</evidence>
<proteinExistence type="predicted"/>
<sequence>MTSYSAKSAKLSGLQLQNFDFEPVKTEAVHPDLMKVFNYYLKRESMQWACRRNRTFLRMVGDRFVPYAEVDKMSGLIDMEYKKNSNKTAVAF</sequence>
<accession>A0AA36CQW4</accession>
<keyword evidence="2" id="KW-1185">Reference proteome</keyword>
<feature type="non-terminal residue" evidence="1">
    <location>
        <position position="1"/>
    </location>
</feature>
<reference evidence="1" key="1">
    <citation type="submission" date="2023-06" db="EMBL/GenBank/DDBJ databases">
        <authorList>
            <person name="Delattre M."/>
        </authorList>
    </citation>
    <scope>NUCLEOTIDE SEQUENCE</scope>
    <source>
        <strain evidence="1">AF72</strain>
    </source>
</reference>
<name>A0AA36CQW4_9BILA</name>
<protein>
    <submittedName>
        <fullName evidence="1">Uncharacterized protein</fullName>
    </submittedName>
</protein>
<comment type="caution">
    <text evidence="1">The sequence shown here is derived from an EMBL/GenBank/DDBJ whole genome shotgun (WGS) entry which is preliminary data.</text>
</comment>
<dbReference type="EMBL" id="CATQJA010002607">
    <property type="protein sequence ID" value="CAJ0572839.1"/>
    <property type="molecule type" value="Genomic_DNA"/>
</dbReference>
<gene>
    <name evidence="1" type="ORF">MSPICULIGERA_LOCUS11215</name>
</gene>
<organism evidence="1 2">
    <name type="scientific">Mesorhabditis spiculigera</name>
    <dbReference type="NCBI Taxonomy" id="96644"/>
    <lineage>
        <taxon>Eukaryota</taxon>
        <taxon>Metazoa</taxon>
        <taxon>Ecdysozoa</taxon>
        <taxon>Nematoda</taxon>
        <taxon>Chromadorea</taxon>
        <taxon>Rhabditida</taxon>
        <taxon>Rhabditina</taxon>
        <taxon>Rhabditomorpha</taxon>
        <taxon>Rhabditoidea</taxon>
        <taxon>Rhabditidae</taxon>
        <taxon>Mesorhabditinae</taxon>
        <taxon>Mesorhabditis</taxon>
    </lineage>
</organism>
<dbReference type="AlphaFoldDB" id="A0AA36CQW4"/>
<dbReference type="Proteomes" id="UP001177023">
    <property type="component" value="Unassembled WGS sequence"/>
</dbReference>
<evidence type="ECO:0000313" key="1">
    <source>
        <dbReference type="EMBL" id="CAJ0572839.1"/>
    </source>
</evidence>